<dbReference type="Proteomes" id="UP000228593">
    <property type="component" value="Unassembled WGS sequence"/>
</dbReference>
<dbReference type="RefSeq" id="WP_099914059.1">
    <property type="nucleotide sequence ID" value="NZ_BMHS01000001.1"/>
</dbReference>
<evidence type="ECO:0000313" key="2">
    <source>
        <dbReference type="Proteomes" id="UP000228593"/>
    </source>
</evidence>
<dbReference type="OrthoDB" id="9149049at2"/>
<sequence>MPAFMSSDCGTGSFFPTNDGVIIDDVNTCKTLRPNMHITQARQTLTIRCSKPAYRPAGRFYATDIERIIASLESAKQGVAC</sequence>
<accession>A0A2G8T6I0</accession>
<dbReference type="AlphaFoldDB" id="A0A2G8T6I0"/>
<organism evidence="1 2">
    <name type="scientific">Massilia psychrophila</name>
    <dbReference type="NCBI Taxonomy" id="1603353"/>
    <lineage>
        <taxon>Bacteria</taxon>
        <taxon>Pseudomonadati</taxon>
        <taxon>Pseudomonadota</taxon>
        <taxon>Betaproteobacteria</taxon>
        <taxon>Burkholderiales</taxon>
        <taxon>Oxalobacteraceae</taxon>
        <taxon>Telluria group</taxon>
        <taxon>Massilia</taxon>
    </lineage>
</organism>
<proteinExistence type="predicted"/>
<name>A0A2G8T6I0_9BURK</name>
<keyword evidence="2" id="KW-1185">Reference proteome</keyword>
<comment type="caution">
    <text evidence="1">The sequence shown here is derived from an EMBL/GenBank/DDBJ whole genome shotgun (WGS) entry which is preliminary data.</text>
</comment>
<dbReference type="EMBL" id="PDOB01000001">
    <property type="protein sequence ID" value="PIL41573.1"/>
    <property type="molecule type" value="Genomic_DNA"/>
</dbReference>
<evidence type="ECO:0000313" key="1">
    <source>
        <dbReference type="EMBL" id="PIL41573.1"/>
    </source>
</evidence>
<gene>
    <name evidence="1" type="ORF">CR103_00520</name>
</gene>
<protein>
    <submittedName>
        <fullName evidence="1">Uncharacterized protein</fullName>
    </submittedName>
</protein>
<reference evidence="1 2" key="1">
    <citation type="submission" date="2017-10" db="EMBL/GenBank/DDBJ databases">
        <title>Massilia psychrophilum sp. nov., a novel purple-pigmented bacterium isolated from Tianshan glacier, Xinjiang Municipality, China.</title>
        <authorList>
            <person name="Wang H."/>
        </authorList>
    </citation>
    <scope>NUCLEOTIDE SEQUENCE [LARGE SCALE GENOMIC DNA]</scope>
    <source>
        <strain evidence="1 2">JCM 30813</strain>
    </source>
</reference>